<evidence type="ECO:0000256" key="8">
    <source>
        <dbReference type="ARBA" id="ARBA00023224"/>
    </source>
</evidence>
<evidence type="ECO:0000313" key="11">
    <source>
        <dbReference type="Proteomes" id="UP001353858"/>
    </source>
</evidence>
<comment type="caution">
    <text evidence="10">The sequence shown here is derived from an EMBL/GenBank/DDBJ whole genome shotgun (WGS) entry which is preliminary data.</text>
</comment>
<keyword evidence="7" id="KW-0675">Receptor</keyword>
<keyword evidence="4" id="KW-1133">Transmembrane helix</keyword>
<sequence length="762" mass="87444">MPYLLTINNVTFSKLNPIQIEELSTPKKLNYYRQDSSITNQNIDVLPDFRTQLRNLPYQFASQKPEISGELLSANECSNINEPESLNNIIKDDEKKDPSFRCYQVDNKTKIDKVNKLLTEVGEPPIKVKKVSSDTEYQEVLGSVVNKITNNNNFAVVVAFFVCWAPFHTQRLVAIYGTIPIDHEDRQKFFKIYEIVTYTSGILYYFSTTINPVLYNIMSNKFREAFKETFTRCCGLVFFKTKHPKRTYSILTRSFRRGADSCTDSSARDEASIQTNITSTLESSHNSINYRRHSSRRKRQDVQFESCLKFTPNDENVTFVINRPVTKTSPSFKKNACWNILSKPKSPPTIEPKTFRGKCTTNTTKINAVKNLCAPPCDISNSGLRDNNAVLEYELCNYPLTVEISVMADDEGSSEGAHSVIKEYWCKKCKNKIKNAFIKRIKCESVYHKSCAKILLSNNKQITTLNETELICDRHTEDDLDNEEIESNVESQIIQLRQENKMLHQVIKYLKLEINNLKLQIKQHVQQKGFVDIVSEDKFEILNYFIEFKNQINSKFDDIYKVMKLNNESQTQCSTATKITNTLSMNYAKAVTSKNTEKIIVTPINEQKCVDTTIEVINKVDPVKLAVGIENVKNIKNFQKWIRFRRLKFNYRNKKQARVFIMEKNEATTAQDRAQATLDEAVQVAVKAVIEHQQTSARNALESPSVSFKTNEISALLRDFSGHDDDVTGWLQRLDAVQRTYVVSDDIMQLISVGKLSGQAKT</sequence>
<evidence type="ECO:0000256" key="2">
    <source>
        <dbReference type="ARBA" id="ARBA00010663"/>
    </source>
</evidence>
<keyword evidence="5" id="KW-0297">G-protein coupled receptor</keyword>
<evidence type="ECO:0000259" key="9">
    <source>
        <dbReference type="PROSITE" id="PS50262"/>
    </source>
</evidence>
<dbReference type="PANTHER" id="PTHR24243">
    <property type="entry name" value="G-PROTEIN COUPLED RECEPTOR"/>
    <property type="match status" value="1"/>
</dbReference>
<dbReference type="InterPro" id="IPR017452">
    <property type="entry name" value="GPCR_Rhodpsn_7TM"/>
</dbReference>
<evidence type="ECO:0000256" key="3">
    <source>
        <dbReference type="ARBA" id="ARBA00022692"/>
    </source>
</evidence>
<keyword evidence="8" id="KW-0807">Transducer</keyword>
<keyword evidence="6" id="KW-0472">Membrane</keyword>
<reference evidence="11" key="1">
    <citation type="submission" date="2023-01" db="EMBL/GenBank/DDBJ databases">
        <title>Key to firefly adult light organ development and bioluminescence: homeobox transcription factors regulate luciferase expression and transportation to peroxisome.</title>
        <authorList>
            <person name="Fu X."/>
        </authorList>
    </citation>
    <scope>NUCLEOTIDE SEQUENCE [LARGE SCALE GENOMIC DNA]</scope>
</reference>
<dbReference type="GO" id="GO:0005886">
    <property type="term" value="C:plasma membrane"/>
    <property type="evidence" value="ECO:0007669"/>
    <property type="project" value="TreeGrafter"/>
</dbReference>
<dbReference type="InterPro" id="IPR000276">
    <property type="entry name" value="GPCR_Rhodpsn"/>
</dbReference>
<comment type="similarity">
    <text evidence="2">Belongs to the G-protein coupled receptor 1 family.</text>
</comment>
<keyword evidence="11" id="KW-1185">Reference proteome</keyword>
<protein>
    <recommendedName>
        <fullName evidence="9">G-protein coupled receptors family 1 profile domain-containing protein</fullName>
    </recommendedName>
</protein>
<comment type="subcellular location">
    <subcellularLocation>
        <location evidence="1">Membrane</location>
        <topology evidence="1">Multi-pass membrane protein</topology>
    </subcellularLocation>
</comment>
<dbReference type="Gene3D" id="1.20.1070.10">
    <property type="entry name" value="Rhodopsin 7-helix transmembrane proteins"/>
    <property type="match status" value="1"/>
</dbReference>
<name>A0AAN7PBP9_9COLE</name>
<dbReference type="PANTHER" id="PTHR24243:SF208">
    <property type="entry name" value="PYROKININ-1 RECEPTOR"/>
    <property type="match status" value="1"/>
</dbReference>
<feature type="domain" description="G-protein coupled receptors family 1 profile" evidence="9">
    <location>
        <begin position="154"/>
        <end position="215"/>
    </location>
</feature>
<dbReference type="SUPFAM" id="SSF81321">
    <property type="entry name" value="Family A G protein-coupled receptor-like"/>
    <property type="match status" value="1"/>
</dbReference>
<dbReference type="Proteomes" id="UP001353858">
    <property type="component" value="Unassembled WGS sequence"/>
</dbReference>
<dbReference type="EMBL" id="JARPUR010000002">
    <property type="protein sequence ID" value="KAK4881183.1"/>
    <property type="molecule type" value="Genomic_DNA"/>
</dbReference>
<organism evidence="10 11">
    <name type="scientific">Aquatica leii</name>
    <dbReference type="NCBI Taxonomy" id="1421715"/>
    <lineage>
        <taxon>Eukaryota</taxon>
        <taxon>Metazoa</taxon>
        <taxon>Ecdysozoa</taxon>
        <taxon>Arthropoda</taxon>
        <taxon>Hexapoda</taxon>
        <taxon>Insecta</taxon>
        <taxon>Pterygota</taxon>
        <taxon>Neoptera</taxon>
        <taxon>Endopterygota</taxon>
        <taxon>Coleoptera</taxon>
        <taxon>Polyphaga</taxon>
        <taxon>Elateriformia</taxon>
        <taxon>Elateroidea</taxon>
        <taxon>Lampyridae</taxon>
        <taxon>Luciolinae</taxon>
        <taxon>Aquatica</taxon>
    </lineage>
</organism>
<evidence type="ECO:0000256" key="1">
    <source>
        <dbReference type="ARBA" id="ARBA00004141"/>
    </source>
</evidence>
<dbReference type="AlphaFoldDB" id="A0AAN7PBP9"/>
<evidence type="ECO:0000256" key="6">
    <source>
        <dbReference type="ARBA" id="ARBA00023136"/>
    </source>
</evidence>
<evidence type="ECO:0000313" key="10">
    <source>
        <dbReference type="EMBL" id="KAK4881183.1"/>
    </source>
</evidence>
<evidence type="ECO:0000256" key="7">
    <source>
        <dbReference type="ARBA" id="ARBA00023170"/>
    </source>
</evidence>
<gene>
    <name evidence="10" type="ORF">RN001_004502</name>
</gene>
<dbReference type="PROSITE" id="PS50262">
    <property type="entry name" value="G_PROTEIN_RECEP_F1_2"/>
    <property type="match status" value="1"/>
</dbReference>
<dbReference type="PRINTS" id="PR00237">
    <property type="entry name" value="GPCRRHODOPSN"/>
</dbReference>
<keyword evidence="3" id="KW-0812">Transmembrane</keyword>
<accession>A0AAN7PBP9</accession>
<evidence type="ECO:0000256" key="4">
    <source>
        <dbReference type="ARBA" id="ARBA00022989"/>
    </source>
</evidence>
<proteinExistence type="inferred from homology"/>
<dbReference type="GO" id="GO:0008188">
    <property type="term" value="F:neuropeptide receptor activity"/>
    <property type="evidence" value="ECO:0007669"/>
    <property type="project" value="TreeGrafter"/>
</dbReference>
<evidence type="ECO:0000256" key="5">
    <source>
        <dbReference type="ARBA" id="ARBA00023040"/>
    </source>
</evidence>